<evidence type="ECO:0000313" key="8">
    <source>
        <dbReference type="EMBL" id="OLP07321.1"/>
    </source>
</evidence>
<sequence length="492" mass="53814">MSNSHLENTDDLKVSLMRGAVWAVGMRWTGKTIGLLSTVILARVLQPQDYGVVSMAFLVVGLVETFLNTGAGAALVRLGKEATTDQINSAWTLRGLQGIVMALALAAVSPFAAEYFNEPRVTQVLLIVCVCQVFMGFSNIGMSLAYRDLQFAVEFKLSIYTKLISVSVTLLTALYFRDYRGLVAGIVAGFVVEWVLSYYLHPYRPKWCVSKIGDIWAISKWLMVTGIGGFFLRKSDQLMAGRIGSTQEYGLYSVGADIGQLPAGELGPALTRPLYPILTAMRHDWERAKAATLKTLSSVNSITMPLGFGMAAVSEQFTPLLLGQQWLGATPFVAGFAIIGVGQYLTSPLSTLLNVAGHVRVQSRIVWIEFLAFVALAFILTPIYHLEGLMIARIASGLVQSVLMMIAARTYTGILLRSTLGSLLRPFAGAITMYLILVTWGNPFSSNIAILVANVMLGAVIYTTWLLLTWHFSKRPDGLESTIIDFLKKKLN</sequence>
<evidence type="ECO:0000256" key="5">
    <source>
        <dbReference type="ARBA" id="ARBA00022989"/>
    </source>
</evidence>
<gene>
    <name evidence="8" type="ORF">BLL52_1151</name>
</gene>
<evidence type="ECO:0000313" key="9">
    <source>
        <dbReference type="Proteomes" id="UP000185911"/>
    </source>
</evidence>
<dbReference type="EMBL" id="MSYM01000008">
    <property type="protein sequence ID" value="OLP07321.1"/>
    <property type="molecule type" value="Genomic_DNA"/>
</dbReference>
<feature type="transmembrane region" description="Helical" evidence="7">
    <location>
        <begin position="96"/>
        <end position="117"/>
    </location>
</feature>
<evidence type="ECO:0000256" key="3">
    <source>
        <dbReference type="ARBA" id="ARBA00022475"/>
    </source>
</evidence>
<comment type="similarity">
    <text evidence="2">Belongs to the polysaccharide synthase family.</text>
</comment>
<keyword evidence="3" id="KW-1003">Cell membrane</keyword>
<comment type="caution">
    <text evidence="8">The sequence shown here is derived from an EMBL/GenBank/DDBJ whole genome shotgun (WGS) entry which is preliminary data.</text>
</comment>
<feature type="transmembrane region" description="Helical" evidence="7">
    <location>
        <begin position="20"/>
        <end position="45"/>
    </location>
</feature>
<dbReference type="PANTHER" id="PTHR30250">
    <property type="entry name" value="PST FAMILY PREDICTED COLANIC ACID TRANSPORTER"/>
    <property type="match status" value="1"/>
</dbReference>
<name>A0A1Q8YGY0_9BURK</name>
<feature type="transmembrane region" description="Helical" evidence="7">
    <location>
        <begin position="423"/>
        <end position="442"/>
    </location>
</feature>
<feature type="transmembrane region" description="Helical" evidence="7">
    <location>
        <begin position="390"/>
        <end position="411"/>
    </location>
</feature>
<dbReference type="InterPro" id="IPR050833">
    <property type="entry name" value="Poly_Biosynth_Transport"/>
</dbReference>
<dbReference type="AlphaFoldDB" id="A0A1Q8YGY0"/>
<comment type="subcellular location">
    <subcellularLocation>
        <location evidence="1">Cell membrane</location>
        <topology evidence="1">Multi-pass membrane protein</topology>
    </subcellularLocation>
</comment>
<feature type="transmembrane region" description="Helical" evidence="7">
    <location>
        <begin position="182"/>
        <end position="200"/>
    </location>
</feature>
<dbReference type="GO" id="GO:0005886">
    <property type="term" value="C:plasma membrane"/>
    <property type="evidence" value="ECO:0007669"/>
    <property type="project" value="UniProtKB-SubCell"/>
</dbReference>
<feature type="transmembrane region" description="Helical" evidence="7">
    <location>
        <begin position="448"/>
        <end position="468"/>
    </location>
</feature>
<dbReference type="RefSeq" id="WP_075585668.1">
    <property type="nucleotide sequence ID" value="NZ_MSYM01000008.1"/>
</dbReference>
<organism evidence="8 9">
    <name type="scientific">Rhodoferax antarcticus ANT.BR</name>
    <dbReference type="NCBI Taxonomy" id="1111071"/>
    <lineage>
        <taxon>Bacteria</taxon>
        <taxon>Pseudomonadati</taxon>
        <taxon>Pseudomonadota</taxon>
        <taxon>Betaproteobacteria</taxon>
        <taxon>Burkholderiales</taxon>
        <taxon>Comamonadaceae</taxon>
        <taxon>Rhodoferax</taxon>
    </lineage>
</organism>
<feature type="transmembrane region" description="Helical" evidence="7">
    <location>
        <begin position="157"/>
        <end position="175"/>
    </location>
</feature>
<proteinExistence type="inferred from homology"/>
<feature type="transmembrane region" description="Helical" evidence="7">
    <location>
        <begin position="212"/>
        <end position="232"/>
    </location>
</feature>
<dbReference type="CDD" id="cd13127">
    <property type="entry name" value="MATE_tuaB_like"/>
    <property type="match status" value="1"/>
</dbReference>
<feature type="transmembrane region" description="Helical" evidence="7">
    <location>
        <begin position="325"/>
        <end position="345"/>
    </location>
</feature>
<feature type="transmembrane region" description="Helical" evidence="7">
    <location>
        <begin position="52"/>
        <end position="76"/>
    </location>
</feature>
<feature type="transmembrane region" description="Helical" evidence="7">
    <location>
        <begin position="365"/>
        <end position="384"/>
    </location>
</feature>
<dbReference type="Proteomes" id="UP000185911">
    <property type="component" value="Unassembled WGS sequence"/>
</dbReference>
<evidence type="ECO:0000256" key="7">
    <source>
        <dbReference type="SAM" id="Phobius"/>
    </source>
</evidence>
<evidence type="ECO:0000256" key="4">
    <source>
        <dbReference type="ARBA" id="ARBA00022692"/>
    </source>
</evidence>
<feature type="transmembrane region" description="Helical" evidence="7">
    <location>
        <begin position="291"/>
        <end position="313"/>
    </location>
</feature>
<keyword evidence="5 7" id="KW-1133">Transmembrane helix</keyword>
<evidence type="ECO:0000256" key="1">
    <source>
        <dbReference type="ARBA" id="ARBA00004651"/>
    </source>
</evidence>
<accession>A0A1Q8YGY0</accession>
<keyword evidence="6 7" id="KW-0472">Membrane</keyword>
<reference evidence="8 9" key="1">
    <citation type="submission" date="2017-01" db="EMBL/GenBank/DDBJ databases">
        <title>Genome sequence of Rhodoferax antarcticus ANT.BR, a psychrophilic purple nonsulfur bacterium from an Antarctic microbial mat.</title>
        <authorList>
            <person name="Baker J."/>
            <person name="Riester C."/>
            <person name="Skinner B."/>
            <person name="Newell A."/>
            <person name="Swingley W."/>
            <person name="Madigan M."/>
            <person name="Jung D."/>
            <person name="Asao M."/>
            <person name="Chen M."/>
            <person name="Loughlin P."/>
            <person name="Pan H."/>
            <person name="Lin S."/>
            <person name="Li N."/>
            <person name="Shaw J."/>
            <person name="Prado M."/>
            <person name="Sherman C."/>
            <person name="Li X."/>
            <person name="Tang J."/>
            <person name="Blankenship R."/>
            <person name="Zhao T."/>
            <person name="Touchman J."/>
            <person name="Sattley M."/>
        </authorList>
    </citation>
    <scope>NUCLEOTIDE SEQUENCE [LARGE SCALE GENOMIC DNA]</scope>
    <source>
        <strain evidence="8 9">ANT.BR</strain>
    </source>
</reference>
<keyword evidence="9" id="KW-1185">Reference proteome</keyword>
<evidence type="ECO:0000256" key="2">
    <source>
        <dbReference type="ARBA" id="ARBA00007430"/>
    </source>
</evidence>
<dbReference type="Pfam" id="PF13440">
    <property type="entry name" value="Polysacc_synt_3"/>
    <property type="match status" value="1"/>
</dbReference>
<dbReference type="PANTHER" id="PTHR30250:SF10">
    <property type="entry name" value="LIPOPOLYSACCHARIDE BIOSYNTHESIS PROTEIN WZXC"/>
    <property type="match status" value="1"/>
</dbReference>
<evidence type="ECO:0000256" key="6">
    <source>
        <dbReference type="ARBA" id="ARBA00023136"/>
    </source>
</evidence>
<keyword evidence="4 7" id="KW-0812">Transmembrane</keyword>
<feature type="transmembrane region" description="Helical" evidence="7">
    <location>
        <begin position="124"/>
        <end position="145"/>
    </location>
</feature>
<protein>
    <submittedName>
        <fullName evidence="8">Polysaccharide biosynthesis protein</fullName>
    </submittedName>
</protein>
<dbReference type="STRING" id="81479.RA876_00455"/>